<dbReference type="AlphaFoldDB" id="A0A2W0CP42"/>
<comment type="caution">
    <text evidence="1">The sequence shown here is derived from an EMBL/GenBank/DDBJ whole genome shotgun (WGS) entry which is preliminary data.</text>
</comment>
<accession>A0A2W0CP42</accession>
<gene>
    <name evidence="1" type="ORF">PIL02S_07020</name>
</gene>
<organism evidence="1 2">
    <name type="scientific">Paenibacillus illinoisensis</name>
    <dbReference type="NCBI Taxonomy" id="59845"/>
    <lineage>
        <taxon>Bacteria</taxon>
        <taxon>Bacillati</taxon>
        <taxon>Bacillota</taxon>
        <taxon>Bacilli</taxon>
        <taxon>Bacillales</taxon>
        <taxon>Paenibacillaceae</taxon>
        <taxon>Paenibacillus</taxon>
    </lineage>
</organism>
<sequence length="132" mass="14515">MSQNTQQLMLFCTAIVLFVTACLYGQQSVSLLSSALSSSVHTNEDMEGRINTTLKISKPLRYSGAEVLHTVRQMTGTAVEVQVDGKTYTIDPLINRSASIPVDVIASYKPEFVRDDSGGLLRIAFWREASIN</sequence>
<dbReference type="Proteomes" id="UP000247459">
    <property type="component" value="Unassembled WGS sequence"/>
</dbReference>
<name>A0A2W0CP42_9BACL</name>
<reference evidence="1 2" key="1">
    <citation type="submission" date="2018-01" db="EMBL/GenBank/DDBJ databases">
        <title>Genome sequence of the PGP bacterium Paenibacillus illinoisensis E3.</title>
        <authorList>
            <person name="Rolli E."/>
            <person name="Marasco R."/>
            <person name="Bessem C."/>
            <person name="Michoud G."/>
            <person name="Gaiarsa S."/>
            <person name="Borin S."/>
            <person name="Daffonchio D."/>
        </authorList>
    </citation>
    <scope>NUCLEOTIDE SEQUENCE [LARGE SCALE GENOMIC DNA]</scope>
    <source>
        <strain evidence="1 2">E3</strain>
    </source>
</reference>
<protein>
    <submittedName>
        <fullName evidence="1">Uncharacterized protein</fullName>
    </submittedName>
</protein>
<dbReference type="OrthoDB" id="2614168at2"/>
<evidence type="ECO:0000313" key="2">
    <source>
        <dbReference type="Proteomes" id="UP000247459"/>
    </source>
</evidence>
<dbReference type="EMBL" id="PRLG01000039">
    <property type="protein sequence ID" value="PYY25411.1"/>
    <property type="molecule type" value="Genomic_DNA"/>
</dbReference>
<evidence type="ECO:0000313" key="1">
    <source>
        <dbReference type="EMBL" id="PYY25411.1"/>
    </source>
</evidence>
<proteinExistence type="predicted"/>
<dbReference type="RefSeq" id="WP_095357384.1">
    <property type="nucleotide sequence ID" value="NZ_JAXBDC010000001.1"/>
</dbReference>